<dbReference type="Proteomes" id="UP000515153">
    <property type="component" value="Unplaced"/>
</dbReference>
<feature type="signal peptide" evidence="1">
    <location>
        <begin position="1"/>
        <end position="17"/>
    </location>
</feature>
<gene>
    <name evidence="3" type="ORF">PgNI_00230</name>
</gene>
<dbReference type="RefSeq" id="XP_030987885.1">
    <property type="nucleotide sequence ID" value="XM_031120312.1"/>
</dbReference>
<evidence type="ECO:0000313" key="2">
    <source>
        <dbReference type="Proteomes" id="UP000515153"/>
    </source>
</evidence>
<reference evidence="3" key="1">
    <citation type="journal article" date="2019" name="Mol. Biol. Evol.">
        <title>Blast fungal genomes show frequent chromosomal changes, gene gains and losses, and effector gene turnover.</title>
        <authorList>
            <person name="Gomez Luciano L.B."/>
            <person name="Jason Tsai I."/>
            <person name="Chuma I."/>
            <person name="Tosa Y."/>
            <person name="Chen Y.H."/>
            <person name="Li J.Y."/>
            <person name="Li M.Y."/>
            <person name="Jade Lu M.Y."/>
            <person name="Nakayashiki H."/>
            <person name="Li W.H."/>
        </authorList>
    </citation>
    <scope>NUCLEOTIDE SEQUENCE</scope>
    <source>
        <strain evidence="3">NI907</strain>
    </source>
</reference>
<keyword evidence="1" id="KW-0732">Signal</keyword>
<reference evidence="3" key="3">
    <citation type="submission" date="2025-08" db="UniProtKB">
        <authorList>
            <consortium name="RefSeq"/>
        </authorList>
    </citation>
    <scope>IDENTIFICATION</scope>
    <source>
        <strain evidence="3">NI907</strain>
    </source>
</reference>
<protein>
    <submittedName>
        <fullName evidence="3">Uncharacterized protein</fullName>
    </submittedName>
</protein>
<name>A0A6P8BKY6_PYRGI</name>
<dbReference type="AlphaFoldDB" id="A0A6P8BKY6"/>
<proteinExistence type="predicted"/>
<evidence type="ECO:0000313" key="3">
    <source>
        <dbReference type="RefSeq" id="XP_030987885.1"/>
    </source>
</evidence>
<keyword evidence="2" id="KW-1185">Reference proteome</keyword>
<dbReference type="OrthoDB" id="5221046at2759"/>
<reference evidence="3" key="2">
    <citation type="submission" date="2019-10" db="EMBL/GenBank/DDBJ databases">
        <authorList>
            <consortium name="NCBI Genome Project"/>
        </authorList>
    </citation>
    <scope>NUCLEOTIDE SEQUENCE</scope>
    <source>
        <strain evidence="3">NI907</strain>
    </source>
</reference>
<accession>A0A6P8BKY6</accession>
<sequence length="76" mass="7549">MQFKNIFILTLAGLAVAAPQKGNGKGNNSSKQAQEVAKQEKAGLSCEAAQSDGSIFCGDGSGAGCTVTAKGNVLCG</sequence>
<dbReference type="KEGG" id="pgri:PgNI_00230"/>
<feature type="chain" id="PRO_5028012496" evidence="1">
    <location>
        <begin position="18"/>
        <end position="76"/>
    </location>
</feature>
<dbReference type="GeneID" id="41955226"/>
<organism evidence="2 3">
    <name type="scientific">Pyricularia grisea</name>
    <name type="common">Crabgrass-specific blast fungus</name>
    <name type="synonym">Magnaporthe grisea</name>
    <dbReference type="NCBI Taxonomy" id="148305"/>
    <lineage>
        <taxon>Eukaryota</taxon>
        <taxon>Fungi</taxon>
        <taxon>Dikarya</taxon>
        <taxon>Ascomycota</taxon>
        <taxon>Pezizomycotina</taxon>
        <taxon>Sordariomycetes</taxon>
        <taxon>Sordariomycetidae</taxon>
        <taxon>Magnaporthales</taxon>
        <taxon>Pyriculariaceae</taxon>
        <taxon>Pyricularia</taxon>
    </lineage>
</organism>
<evidence type="ECO:0000256" key="1">
    <source>
        <dbReference type="SAM" id="SignalP"/>
    </source>
</evidence>